<dbReference type="Proteomes" id="UP001149813">
    <property type="component" value="Unassembled WGS sequence"/>
</dbReference>
<dbReference type="InterPro" id="IPR031459">
    <property type="entry name" value="Coa2"/>
</dbReference>
<sequence>MRFRTLTGAQRHRVTNMLFFAGVVSAIGTVTGTSILGCPAVNREGRLDDEGQGTGAKPGDAALAVPPKQGLKEKQYVGGQLQNVVVPSKTSTDDSIDKT</sequence>
<feature type="region of interest" description="Disordered" evidence="1">
    <location>
        <begin position="43"/>
        <end position="62"/>
    </location>
</feature>
<dbReference type="Pfam" id="PF17051">
    <property type="entry name" value="COA2"/>
    <property type="match status" value="1"/>
</dbReference>
<name>A0A9W7Y0H9_9FUNG</name>
<gene>
    <name evidence="2" type="ORF">LPJ53_003267</name>
</gene>
<organism evidence="2 3">
    <name type="scientific">Coemansia erecta</name>
    <dbReference type="NCBI Taxonomy" id="147472"/>
    <lineage>
        <taxon>Eukaryota</taxon>
        <taxon>Fungi</taxon>
        <taxon>Fungi incertae sedis</taxon>
        <taxon>Zoopagomycota</taxon>
        <taxon>Kickxellomycotina</taxon>
        <taxon>Kickxellomycetes</taxon>
        <taxon>Kickxellales</taxon>
        <taxon>Kickxellaceae</taxon>
        <taxon>Coemansia</taxon>
    </lineage>
</organism>
<comment type="caution">
    <text evidence="2">The sequence shown here is derived from an EMBL/GenBank/DDBJ whole genome shotgun (WGS) entry which is preliminary data.</text>
</comment>
<evidence type="ECO:0000256" key="1">
    <source>
        <dbReference type="SAM" id="MobiDB-lite"/>
    </source>
</evidence>
<reference evidence="2" key="1">
    <citation type="submission" date="2022-07" db="EMBL/GenBank/DDBJ databases">
        <title>Phylogenomic reconstructions and comparative analyses of Kickxellomycotina fungi.</title>
        <authorList>
            <person name="Reynolds N.K."/>
            <person name="Stajich J.E."/>
            <person name="Barry K."/>
            <person name="Grigoriev I.V."/>
            <person name="Crous P."/>
            <person name="Smith M.E."/>
        </authorList>
    </citation>
    <scope>NUCLEOTIDE SEQUENCE</scope>
    <source>
        <strain evidence="2">NBRC 32514</strain>
    </source>
</reference>
<protein>
    <submittedName>
        <fullName evidence="2">Uncharacterized protein</fullName>
    </submittedName>
</protein>
<dbReference type="GO" id="GO:0033617">
    <property type="term" value="P:mitochondrial respiratory chain complex IV assembly"/>
    <property type="evidence" value="ECO:0007669"/>
    <property type="project" value="InterPro"/>
</dbReference>
<dbReference type="EMBL" id="JANBOJ010000118">
    <property type="protein sequence ID" value="KAJ1722317.1"/>
    <property type="molecule type" value="Genomic_DNA"/>
</dbReference>
<dbReference type="OrthoDB" id="5530996at2759"/>
<keyword evidence="3" id="KW-1185">Reference proteome</keyword>
<accession>A0A9W7Y0H9</accession>
<evidence type="ECO:0000313" key="2">
    <source>
        <dbReference type="EMBL" id="KAJ1722317.1"/>
    </source>
</evidence>
<evidence type="ECO:0000313" key="3">
    <source>
        <dbReference type="Proteomes" id="UP001149813"/>
    </source>
</evidence>
<proteinExistence type="predicted"/>
<dbReference type="GO" id="GO:0005739">
    <property type="term" value="C:mitochondrion"/>
    <property type="evidence" value="ECO:0007669"/>
    <property type="project" value="GOC"/>
</dbReference>
<dbReference type="AlphaFoldDB" id="A0A9W7Y0H9"/>